<name>A0ABV1UIW7_9ACTN</name>
<comment type="caution">
    <text evidence="1">The sequence shown here is derived from an EMBL/GenBank/DDBJ whole genome shotgun (WGS) entry which is preliminary data.</text>
</comment>
<gene>
    <name evidence="1" type="ORF">ABT272_39075</name>
</gene>
<dbReference type="Proteomes" id="UP001470023">
    <property type="component" value="Unassembled WGS sequence"/>
</dbReference>
<reference evidence="1 2" key="1">
    <citation type="submission" date="2024-06" db="EMBL/GenBank/DDBJ databases">
        <title>The Natural Products Discovery Center: Release of the First 8490 Sequenced Strains for Exploring Actinobacteria Biosynthetic Diversity.</title>
        <authorList>
            <person name="Kalkreuter E."/>
            <person name="Kautsar S.A."/>
            <person name="Yang D."/>
            <person name="Bader C.D."/>
            <person name="Teijaro C.N."/>
            <person name="Fluegel L."/>
            <person name="Davis C.M."/>
            <person name="Simpson J.R."/>
            <person name="Lauterbach L."/>
            <person name="Steele A.D."/>
            <person name="Gui C."/>
            <person name="Meng S."/>
            <person name="Li G."/>
            <person name="Viehrig K."/>
            <person name="Ye F."/>
            <person name="Su P."/>
            <person name="Kiefer A.F."/>
            <person name="Nichols A."/>
            <person name="Cepeda A.J."/>
            <person name="Yan W."/>
            <person name="Fan B."/>
            <person name="Jiang Y."/>
            <person name="Adhikari A."/>
            <person name="Zheng C.-J."/>
            <person name="Schuster L."/>
            <person name="Cowan T.M."/>
            <person name="Smanski M.J."/>
            <person name="Chevrette M.G."/>
            <person name="De Carvalho L.P.S."/>
            <person name="Shen B."/>
        </authorList>
    </citation>
    <scope>NUCLEOTIDE SEQUENCE [LARGE SCALE GENOMIC DNA]</scope>
    <source>
        <strain evidence="1 2">NPDC001166</strain>
    </source>
</reference>
<organism evidence="1 2">
    <name type="scientific">Streptomyces sp. 900105245</name>
    <dbReference type="NCBI Taxonomy" id="3154379"/>
    <lineage>
        <taxon>Bacteria</taxon>
        <taxon>Bacillati</taxon>
        <taxon>Actinomycetota</taxon>
        <taxon>Actinomycetes</taxon>
        <taxon>Kitasatosporales</taxon>
        <taxon>Streptomycetaceae</taxon>
        <taxon>Streptomyces</taxon>
    </lineage>
</organism>
<evidence type="ECO:0008006" key="3">
    <source>
        <dbReference type="Google" id="ProtNLM"/>
    </source>
</evidence>
<keyword evidence="2" id="KW-1185">Reference proteome</keyword>
<dbReference type="RefSeq" id="WP_352065712.1">
    <property type="nucleotide sequence ID" value="NZ_JBEPAZ010000066.1"/>
</dbReference>
<protein>
    <recommendedName>
        <fullName evidence="3">Aminoglycoside phosphotransferase domain-containing protein</fullName>
    </recommendedName>
</protein>
<dbReference type="EMBL" id="JBEPAZ010000066">
    <property type="protein sequence ID" value="MER6433677.1"/>
    <property type="molecule type" value="Genomic_DNA"/>
</dbReference>
<sequence>MTCWTTAHSDLHWANVTAPLRILDWEGWGRAPEGFDAATLYAYSLLQEDVAARVRDAFPVLGSPAGLAAEATVCAQLLQTVARGDNLVLQGQLRNWAEELRHR</sequence>
<accession>A0ABV1UIW7</accession>
<proteinExistence type="predicted"/>
<evidence type="ECO:0000313" key="2">
    <source>
        <dbReference type="Proteomes" id="UP001470023"/>
    </source>
</evidence>
<evidence type="ECO:0000313" key="1">
    <source>
        <dbReference type="EMBL" id="MER6433677.1"/>
    </source>
</evidence>